<dbReference type="AlphaFoldDB" id="A0A2I0R2C4"/>
<organism evidence="1 2">
    <name type="scientific">Brumimicrobium salinarum</name>
    <dbReference type="NCBI Taxonomy" id="2058658"/>
    <lineage>
        <taxon>Bacteria</taxon>
        <taxon>Pseudomonadati</taxon>
        <taxon>Bacteroidota</taxon>
        <taxon>Flavobacteriia</taxon>
        <taxon>Flavobacteriales</taxon>
        <taxon>Crocinitomicaceae</taxon>
        <taxon>Brumimicrobium</taxon>
    </lineage>
</organism>
<accession>A0A2I0R2C4</accession>
<dbReference type="EMBL" id="PJNI01000008">
    <property type="protein sequence ID" value="PKR80709.1"/>
    <property type="molecule type" value="Genomic_DNA"/>
</dbReference>
<comment type="caution">
    <text evidence="1">The sequence shown here is derived from an EMBL/GenBank/DDBJ whole genome shotgun (WGS) entry which is preliminary data.</text>
</comment>
<proteinExistence type="predicted"/>
<dbReference type="Proteomes" id="UP000236654">
    <property type="component" value="Unassembled WGS sequence"/>
</dbReference>
<evidence type="ECO:0008006" key="3">
    <source>
        <dbReference type="Google" id="ProtNLM"/>
    </source>
</evidence>
<dbReference type="OrthoDB" id="1100499at2"/>
<dbReference type="Pfam" id="PF16162">
    <property type="entry name" value="KwaB"/>
    <property type="match status" value="1"/>
</dbReference>
<dbReference type="InterPro" id="IPR032359">
    <property type="entry name" value="KwaB-like"/>
</dbReference>
<protein>
    <recommendedName>
        <fullName evidence="3">DUF4868 domain-containing protein</fullName>
    </recommendedName>
</protein>
<evidence type="ECO:0000313" key="1">
    <source>
        <dbReference type="EMBL" id="PKR80709.1"/>
    </source>
</evidence>
<gene>
    <name evidence="1" type="ORF">CW751_08030</name>
</gene>
<sequence>MEATDLLEELNEYTESETIHMYIIERKKKAGVKTKAKPSEKFEYVPLQVDLSEELAPSIQDMLKKVINKKVRDDIEIKEYQVIDDTEDKIQTYKDLGKITGFKEFLNSRLGGEIKALKSFEKLAELEKAWAICYGFYSSEKQDWLYCIKKLAPRNMAVDQSLSKNLKGAMKNSINSVFDTTTSTLKPMNGFSINIEPSIDMIYFDQNIYIFNKKGFEDITSLTEEFIELSKELVEEVNDINFVNGIEHISSVILSKPSFRNKLIKAKDIGNIDFLKTCKNFKLEFNRAGKKLKIKFSYDVDGKINAKDEEEAKNIIQVISEFYKEGIFGGKVFETAAGRLKK</sequence>
<reference evidence="1 2" key="1">
    <citation type="submission" date="2017-12" db="EMBL/GenBank/DDBJ databases">
        <title>The draft genome sequence of Brumimicrobium saltpan LHR20.</title>
        <authorList>
            <person name="Do Z.-J."/>
            <person name="Luo H.-R."/>
        </authorList>
    </citation>
    <scope>NUCLEOTIDE SEQUENCE [LARGE SCALE GENOMIC DNA]</scope>
    <source>
        <strain evidence="1 2">LHR20</strain>
    </source>
</reference>
<name>A0A2I0R2C4_9FLAO</name>
<keyword evidence="2" id="KW-1185">Reference proteome</keyword>
<evidence type="ECO:0000313" key="2">
    <source>
        <dbReference type="Proteomes" id="UP000236654"/>
    </source>
</evidence>